<dbReference type="KEGG" id="rsq:Rsph17025_0831"/>
<dbReference type="BioCyc" id="RSPH349102:G1G8M-852-MONOMER"/>
<dbReference type="Pfam" id="PF00589">
    <property type="entry name" value="Phage_integrase"/>
    <property type="match status" value="1"/>
</dbReference>
<protein>
    <submittedName>
        <fullName evidence="6">Phage integrase family protein</fullName>
    </submittedName>
</protein>
<dbReference type="GO" id="GO:0006310">
    <property type="term" value="P:DNA recombination"/>
    <property type="evidence" value="ECO:0007669"/>
    <property type="project" value="UniProtKB-KW"/>
</dbReference>
<name>A4WQS1_CERS5</name>
<dbReference type="InterPro" id="IPR050090">
    <property type="entry name" value="Tyrosine_recombinase_XerCD"/>
</dbReference>
<dbReference type="Gene3D" id="1.10.443.10">
    <property type="entry name" value="Intergrase catalytic core"/>
    <property type="match status" value="1"/>
</dbReference>
<reference evidence="6" key="1">
    <citation type="submission" date="2007-04" db="EMBL/GenBank/DDBJ databases">
        <title>Complete sequence of chromosome of Rhodobacter sphaeroides ATCC 17025.</title>
        <authorList>
            <consortium name="US DOE Joint Genome Institute"/>
            <person name="Copeland A."/>
            <person name="Lucas S."/>
            <person name="Lapidus A."/>
            <person name="Barry K."/>
            <person name="Detter J.C."/>
            <person name="Glavina del Rio T."/>
            <person name="Hammon N."/>
            <person name="Israni S."/>
            <person name="Dalin E."/>
            <person name="Tice H."/>
            <person name="Pitluck S."/>
            <person name="Chertkov O."/>
            <person name="Brettin T."/>
            <person name="Bruce D."/>
            <person name="Han C."/>
            <person name="Schmutz J."/>
            <person name="Larimer F."/>
            <person name="Land M."/>
            <person name="Hauser L."/>
            <person name="Kyrpides N."/>
            <person name="Kim E."/>
            <person name="Richardson P."/>
            <person name="Mackenzie C."/>
            <person name="Choudhary M."/>
            <person name="Donohue T.J."/>
            <person name="Kaplan S."/>
        </authorList>
    </citation>
    <scope>NUCLEOTIDE SEQUENCE [LARGE SCALE GENOMIC DNA]</scope>
    <source>
        <strain evidence="6">ATCC 17025</strain>
    </source>
</reference>
<dbReference type="GO" id="GO:0003677">
    <property type="term" value="F:DNA binding"/>
    <property type="evidence" value="ECO:0007669"/>
    <property type="project" value="UniProtKB-KW"/>
</dbReference>
<dbReference type="HOGENOM" id="CLU_056713_2_0_5"/>
<dbReference type="SUPFAM" id="SSF56349">
    <property type="entry name" value="DNA breaking-rejoining enzymes"/>
    <property type="match status" value="1"/>
</dbReference>
<dbReference type="AlphaFoldDB" id="A4WQS1"/>
<feature type="domain" description="Tyr recombinase" evidence="5">
    <location>
        <begin position="164"/>
        <end position="336"/>
    </location>
</feature>
<dbReference type="InterPro" id="IPR011010">
    <property type="entry name" value="DNA_brk_join_enz"/>
</dbReference>
<sequence>MKRARGKYPYVRPNTVKGRIYWKFEKDGFRCNLPGPWGFAEFVAAYEAALNHAKAPRASTAIEGTLSWLIEQYLGSLRFQNLSDSRKRTIRHELDWLREQAGRYHFARLEVRHVEKLMTKKAGPTAANTVKKNMSMLCNFASKKLGYKGPNPAKFAEKLKTNPDGYHTWNEEEVERFLDRHGPGTKARLVILLALNTGMARQDLARVGRQHVKAGRIAYRRGKTSVAADLPILPELAVELEAALANWSDGQMLFITQDKRPVGYTPESLGNWFRDRCAEANVPGALHGLRKAGATRLADAGATEWEIASYLAHKDTKTAAIYVKKANRARLADSGFAKLTQGFVSNLSEALDRKAGKADANQ</sequence>
<keyword evidence="2" id="KW-0229">DNA integration</keyword>
<evidence type="ECO:0000256" key="3">
    <source>
        <dbReference type="ARBA" id="ARBA00023125"/>
    </source>
</evidence>
<dbReference type="PANTHER" id="PTHR30349:SF41">
    <property type="entry name" value="INTEGRASE_RECOMBINASE PROTEIN MJ0367-RELATED"/>
    <property type="match status" value="1"/>
</dbReference>
<proteinExistence type="inferred from homology"/>
<keyword evidence="3" id="KW-0238">DNA-binding</keyword>
<evidence type="ECO:0000256" key="2">
    <source>
        <dbReference type="ARBA" id="ARBA00022908"/>
    </source>
</evidence>
<comment type="similarity">
    <text evidence="1">Belongs to the 'phage' integrase family.</text>
</comment>
<gene>
    <name evidence="6" type="ordered locus">Rsph17025_0831</name>
</gene>
<dbReference type="PANTHER" id="PTHR30349">
    <property type="entry name" value="PHAGE INTEGRASE-RELATED"/>
    <property type="match status" value="1"/>
</dbReference>
<evidence type="ECO:0000313" key="6">
    <source>
        <dbReference type="EMBL" id="ABP69735.1"/>
    </source>
</evidence>
<dbReference type="InterPro" id="IPR002104">
    <property type="entry name" value="Integrase_catalytic"/>
</dbReference>
<keyword evidence="4" id="KW-0233">DNA recombination</keyword>
<dbReference type="GO" id="GO:0015074">
    <property type="term" value="P:DNA integration"/>
    <property type="evidence" value="ECO:0007669"/>
    <property type="project" value="UniProtKB-KW"/>
</dbReference>
<dbReference type="PROSITE" id="PS51898">
    <property type="entry name" value="TYR_RECOMBINASE"/>
    <property type="match status" value="1"/>
</dbReference>
<evidence type="ECO:0000256" key="4">
    <source>
        <dbReference type="ARBA" id="ARBA00023172"/>
    </source>
</evidence>
<dbReference type="STRING" id="349102.Rsph17025_0831"/>
<accession>A4WQS1</accession>
<dbReference type="eggNOG" id="COG0582">
    <property type="taxonomic scope" value="Bacteria"/>
</dbReference>
<organism evidence="6">
    <name type="scientific">Cereibacter sphaeroides (strain ATCC 17025 / ATH 2.4.3)</name>
    <name type="common">Rhodobacter sphaeroides</name>
    <dbReference type="NCBI Taxonomy" id="349102"/>
    <lineage>
        <taxon>Bacteria</taxon>
        <taxon>Pseudomonadati</taxon>
        <taxon>Pseudomonadota</taxon>
        <taxon>Alphaproteobacteria</taxon>
        <taxon>Rhodobacterales</taxon>
        <taxon>Paracoccaceae</taxon>
        <taxon>Cereibacter</taxon>
    </lineage>
</organism>
<dbReference type="InterPro" id="IPR013762">
    <property type="entry name" value="Integrase-like_cat_sf"/>
</dbReference>
<dbReference type="EMBL" id="CP000661">
    <property type="protein sequence ID" value="ABP69735.1"/>
    <property type="molecule type" value="Genomic_DNA"/>
</dbReference>
<evidence type="ECO:0000256" key="1">
    <source>
        <dbReference type="ARBA" id="ARBA00008857"/>
    </source>
</evidence>
<evidence type="ECO:0000259" key="5">
    <source>
        <dbReference type="PROSITE" id="PS51898"/>
    </source>
</evidence>